<accession>A0A7Y9LIV9</accession>
<gene>
    <name evidence="3" type="ORF">FHW18_000630</name>
</gene>
<proteinExistence type="inferred from homology"/>
<keyword evidence="2" id="KW-0732">Signal</keyword>
<dbReference type="AlphaFoldDB" id="A0A7Y9LIV9"/>
<dbReference type="Gene3D" id="3.40.190.10">
    <property type="entry name" value="Periplasmic binding protein-like II"/>
    <property type="match status" value="1"/>
</dbReference>
<evidence type="ECO:0000256" key="2">
    <source>
        <dbReference type="SAM" id="SignalP"/>
    </source>
</evidence>
<keyword evidence="4" id="KW-1185">Reference proteome</keyword>
<name>A0A7Y9LIV9_9BURK</name>
<dbReference type="Pfam" id="PF03401">
    <property type="entry name" value="TctC"/>
    <property type="match status" value="1"/>
</dbReference>
<sequence>MTTLPARLPACLMLAVLATPAVCLAAYPDRPINLIVPFPAGAGTDMTGRTIAQCMEKTMPGAQVVVMNRPGASGDIGLAALAAAAPDGYTLGIVNTPGVVSIPIERPAKYTLDSFDFIANLVDDPGTISVHADSPIHNIKDLVTAARARPDAVTVGTQGIGSAGHISALLLEQSAGITLSPVPFQGASPARTALLGKVIDSTMANMGEAITFQAGQPWRILGVMSDTRSQQSPDVPTFREAGFDILAGSMRGLAAPKGLPPPVLSTLSKAVEQCSTDAEFVDRAKKTFQPLRYLGRDEYVSNLRQVDTQLRALWKVKPWNR</sequence>
<protein>
    <submittedName>
        <fullName evidence="3">Tripartite-type tricarboxylate transporter receptor subunit TctC</fullName>
    </submittedName>
</protein>
<dbReference type="EMBL" id="JACBYR010000001">
    <property type="protein sequence ID" value="NYE81359.1"/>
    <property type="molecule type" value="Genomic_DNA"/>
</dbReference>
<dbReference type="InterPro" id="IPR042100">
    <property type="entry name" value="Bug_dom1"/>
</dbReference>
<comment type="caution">
    <text evidence="3">The sequence shown here is derived from an EMBL/GenBank/DDBJ whole genome shotgun (WGS) entry which is preliminary data.</text>
</comment>
<organism evidence="3 4">
    <name type="scientific">Pigmentiphaga litoralis</name>
    <dbReference type="NCBI Taxonomy" id="516702"/>
    <lineage>
        <taxon>Bacteria</taxon>
        <taxon>Pseudomonadati</taxon>
        <taxon>Pseudomonadota</taxon>
        <taxon>Betaproteobacteria</taxon>
        <taxon>Burkholderiales</taxon>
        <taxon>Alcaligenaceae</taxon>
        <taxon>Pigmentiphaga</taxon>
    </lineage>
</organism>
<dbReference type="PANTHER" id="PTHR42928">
    <property type="entry name" value="TRICARBOXYLATE-BINDING PROTEIN"/>
    <property type="match status" value="1"/>
</dbReference>
<feature type="signal peptide" evidence="2">
    <location>
        <begin position="1"/>
        <end position="25"/>
    </location>
</feature>
<dbReference type="PANTHER" id="PTHR42928:SF5">
    <property type="entry name" value="BLR1237 PROTEIN"/>
    <property type="match status" value="1"/>
</dbReference>
<keyword evidence="3" id="KW-0675">Receptor</keyword>
<comment type="similarity">
    <text evidence="1">Belongs to the UPF0065 (bug) family.</text>
</comment>
<dbReference type="PIRSF" id="PIRSF017082">
    <property type="entry name" value="YflP"/>
    <property type="match status" value="1"/>
</dbReference>
<evidence type="ECO:0000313" key="4">
    <source>
        <dbReference type="Proteomes" id="UP000542125"/>
    </source>
</evidence>
<evidence type="ECO:0000313" key="3">
    <source>
        <dbReference type="EMBL" id="NYE81359.1"/>
    </source>
</evidence>
<dbReference type="SUPFAM" id="SSF53850">
    <property type="entry name" value="Periplasmic binding protein-like II"/>
    <property type="match status" value="1"/>
</dbReference>
<dbReference type="Gene3D" id="3.40.190.150">
    <property type="entry name" value="Bordetella uptake gene, domain 1"/>
    <property type="match status" value="1"/>
</dbReference>
<dbReference type="Proteomes" id="UP000542125">
    <property type="component" value="Unassembled WGS sequence"/>
</dbReference>
<reference evidence="3 4" key="1">
    <citation type="submission" date="2020-07" db="EMBL/GenBank/DDBJ databases">
        <title>Genomic Encyclopedia of Type Strains, Phase IV (KMG-V): Genome sequencing to study the core and pangenomes of soil and plant-associated prokaryotes.</title>
        <authorList>
            <person name="Whitman W."/>
        </authorList>
    </citation>
    <scope>NUCLEOTIDE SEQUENCE [LARGE SCALE GENOMIC DNA]</scope>
    <source>
        <strain evidence="3 4">SAS40</strain>
    </source>
</reference>
<dbReference type="RefSeq" id="WP_179583324.1">
    <property type="nucleotide sequence ID" value="NZ_JACBYR010000001.1"/>
</dbReference>
<dbReference type="InterPro" id="IPR005064">
    <property type="entry name" value="BUG"/>
</dbReference>
<evidence type="ECO:0000256" key="1">
    <source>
        <dbReference type="ARBA" id="ARBA00006987"/>
    </source>
</evidence>
<dbReference type="CDD" id="cd07012">
    <property type="entry name" value="PBP2_Bug_TTT"/>
    <property type="match status" value="1"/>
</dbReference>
<feature type="chain" id="PRO_5030665958" evidence="2">
    <location>
        <begin position="26"/>
        <end position="321"/>
    </location>
</feature>